<dbReference type="InterPro" id="IPR011335">
    <property type="entry name" value="Restrct_endonuc-II-like"/>
</dbReference>
<evidence type="ECO:0000256" key="3">
    <source>
        <dbReference type="ARBA" id="ARBA00022801"/>
    </source>
</evidence>
<geneLocation type="plasmid" evidence="6">
    <name>pTi_CFBP2177</name>
</geneLocation>
<comment type="similarity">
    <text evidence="4">Belongs to the HepT RNase toxin family.</text>
</comment>
<dbReference type="Pfam" id="PF01934">
    <property type="entry name" value="HepT-like"/>
    <property type="match status" value="1"/>
</dbReference>
<dbReference type="RefSeq" id="WP_172691451.1">
    <property type="nucleotide sequence ID" value="NZ_KY000046.1"/>
</dbReference>
<keyword evidence="1" id="KW-1277">Toxin-antitoxin system</keyword>
<dbReference type="GO" id="GO:0016787">
    <property type="term" value="F:hydrolase activity"/>
    <property type="evidence" value="ECO:0007669"/>
    <property type="project" value="UniProtKB-KW"/>
</dbReference>
<dbReference type="InterPro" id="IPR008201">
    <property type="entry name" value="HepT-like"/>
</dbReference>
<name>A0A2Z2PNZ3_AGRTU</name>
<organism evidence="6">
    <name type="scientific">Agrobacterium tumefaciens</name>
    <dbReference type="NCBI Taxonomy" id="358"/>
    <lineage>
        <taxon>Bacteria</taxon>
        <taxon>Pseudomonadati</taxon>
        <taxon>Pseudomonadota</taxon>
        <taxon>Alphaproteobacteria</taxon>
        <taxon>Hyphomicrobiales</taxon>
        <taxon>Rhizobiaceae</taxon>
        <taxon>Rhizobium/Agrobacterium group</taxon>
        <taxon>Agrobacterium</taxon>
        <taxon>Agrobacterium tumefaciens complex</taxon>
    </lineage>
</organism>
<keyword evidence="6" id="KW-0614">Plasmid</keyword>
<evidence type="ECO:0000256" key="4">
    <source>
        <dbReference type="ARBA" id="ARBA00024207"/>
    </source>
</evidence>
<proteinExistence type="inferred from homology"/>
<protein>
    <recommendedName>
        <fullName evidence="5">REase AHJR-like domain-containing protein</fullName>
    </recommendedName>
</protein>
<feature type="domain" description="REase AHJR-like" evidence="5">
    <location>
        <begin position="5"/>
        <end position="126"/>
    </location>
</feature>
<dbReference type="Gene3D" id="1.20.120.580">
    <property type="entry name" value="bsu32300-like"/>
    <property type="match status" value="1"/>
</dbReference>
<sequence>MTLSSQSATEFERKALEKLRDQYEAKGFEFVMHPGKELTPPFLGSYQPDAIASKDNSKIAIEVKQQYSPAAERSLSQIRKLFEGHPEWEFVISYGGNDPQTTVVMPQASPALISQRFLEVKALSEQGNHRAAFVLGWALLEASLHRLQGEEGKRPRAPGTVVETLASLGYVTPETERQLRPLIALRNRIVHGDLEIEPTGDDVSAILDALRQALADE</sequence>
<evidence type="ECO:0000259" key="5">
    <source>
        <dbReference type="Pfam" id="PF18743"/>
    </source>
</evidence>
<keyword evidence="3" id="KW-0378">Hydrolase</keyword>
<dbReference type="EMBL" id="KY000046">
    <property type="protein sequence ID" value="ASK44393.1"/>
    <property type="molecule type" value="Genomic_DNA"/>
</dbReference>
<evidence type="ECO:0000256" key="2">
    <source>
        <dbReference type="ARBA" id="ARBA00022722"/>
    </source>
</evidence>
<dbReference type="SUPFAM" id="SSF52980">
    <property type="entry name" value="Restriction endonuclease-like"/>
    <property type="match status" value="1"/>
</dbReference>
<accession>A0A2Z2PNZ3</accession>
<dbReference type="InterPro" id="IPR040902">
    <property type="entry name" value="AHJR-like"/>
</dbReference>
<evidence type="ECO:0000256" key="1">
    <source>
        <dbReference type="ARBA" id="ARBA00022649"/>
    </source>
</evidence>
<dbReference type="Pfam" id="PF18743">
    <property type="entry name" value="AHJR-like"/>
    <property type="match status" value="1"/>
</dbReference>
<reference evidence="6" key="1">
    <citation type="submission" date="2016-10" db="EMBL/GenBank/DDBJ databases">
        <title>Agrobacterium Ti plasmids: Classification based on T-DNA and Vir regions organization.</title>
        <authorList>
            <person name="Nabi N."/>
            <person name="Vial L."/>
            <person name="Ben Hafsa A."/>
            <person name="Chapulliot D."/>
            <person name="Berard A."/>
            <person name="Chauveau A."/>
            <person name="Le Paslier M.-C."/>
            <person name="Harzallah Skhiri F."/>
            <person name="Brunel D."/>
            <person name="Nesme X."/>
            <person name="Chaouachi M."/>
        </authorList>
    </citation>
    <scope>NUCLEOTIDE SEQUENCE</scope>
    <source>
        <strain evidence="6">CFBP2177</strain>
        <plasmid evidence="6">pTi_CFBP2177</plasmid>
    </source>
</reference>
<dbReference type="InterPro" id="IPR037038">
    <property type="entry name" value="HepT-like_sf"/>
</dbReference>
<dbReference type="GO" id="GO:0110001">
    <property type="term" value="C:toxin-antitoxin complex"/>
    <property type="evidence" value="ECO:0007669"/>
    <property type="project" value="InterPro"/>
</dbReference>
<keyword evidence="2" id="KW-0540">Nuclease</keyword>
<evidence type="ECO:0000313" key="6">
    <source>
        <dbReference type="EMBL" id="ASK44393.1"/>
    </source>
</evidence>
<dbReference type="GO" id="GO:0004540">
    <property type="term" value="F:RNA nuclease activity"/>
    <property type="evidence" value="ECO:0007669"/>
    <property type="project" value="InterPro"/>
</dbReference>
<dbReference type="AlphaFoldDB" id="A0A2Z2PNZ3"/>